<accession>A0A1X0KI65</accession>
<comment type="caution">
    <text evidence="1">The sequence shown here is derived from an EMBL/GenBank/DDBJ whole genome shotgun (WGS) entry which is preliminary data.</text>
</comment>
<dbReference type="InterPro" id="IPR037083">
    <property type="entry name" value="NgoMIV_sf"/>
</dbReference>
<dbReference type="Gene3D" id="3.40.50.10010">
    <property type="entry name" value="Type-2 restriction enzyme NgoMIV"/>
    <property type="match status" value="1"/>
</dbReference>
<proteinExistence type="predicted"/>
<dbReference type="STRING" id="1783.BST44_08270"/>
<reference evidence="1 2" key="1">
    <citation type="submission" date="2017-02" db="EMBL/GenBank/DDBJ databases">
        <title>The new phylogeny of genus Mycobacterium.</title>
        <authorList>
            <person name="Tortoli E."/>
            <person name="Trovato A."/>
            <person name="Cirillo D.M."/>
        </authorList>
    </citation>
    <scope>NUCLEOTIDE SEQUENCE [LARGE SCALE GENOMIC DNA]</scope>
    <source>
        <strain evidence="1 2">DSM 43992</strain>
    </source>
</reference>
<dbReference type="GO" id="GO:0009036">
    <property type="term" value="F:type II site-specific deoxyribonuclease activity"/>
    <property type="evidence" value="ECO:0007669"/>
    <property type="project" value="InterPro"/>
</dbReference>
<dbReference type="GO" id="GO:0009307">
    <property type="term" value="P:DNA restriction-modification system"/>
    <property type="evidence" value="ECO:0007669"/>
    <property type="project" value="InterPro"/>
</dbReference>
<dbReference type="AlphaFoldDB" id="A0A1X0KI65"/>
<dbReference type="EMBL" id="MVIJ01000009">
    <property type="protein sequence ID" value="ORB74759.1"/>
    <property type="molecule type" value="Genomic_DNA"/>
</dbReference>
<evidence type="ECO:0000313" key="1">
    <source>
        <dbReference type="EMBL" id="ORB74759.1"/>
    </source>
</evidence>
<dbReference type="InterPro" id="IPR015105">
    <property type="entry name" value="NgoMIV"/>
</dbReference>
<organism evidence="1 2">
    <name type="scientific">Mycobacterium scrofulaceum</name>
    <dbReference type="NCBI Taxonomy" id="1783"/>
    <lineage>
        <taxon>Bacteria</taxon>
        <taxon>Bacillati</taxon>
        <taxon>Actinomycetota</taxon>
        <taxon>Actinomycetes</taxon>
        <taxon>Mycobacteriales</taxon>
        <taxon>Mycobacteriaceae</taxon>
        <taxon>Mycobacterium</taxon>
    </lineage>
</organism>
<gene>
    <name evidence="1" type="ORF">BST44_08270</name>
</gene>
<keyword evidence="2" id="KW-1185">Reference proteome</keyword>
<protein>
    <submittedName>
        <fullName evidence="1">Uncharacterized protein</fullName>
    </submittedName>
</protein>
<name>A0A1X0KI65_MYCSC</name>
<sequence length="234" mass="26545">MEEQIVEHLKPLRPELRIERGRHAYEFAQYQHLDVFPQFRRTFQDLGPTVADLSQRVRAADLGRARSRIERDLERLIASTAQQAALVSDLGEQMPTESLLRIDVSVAIPHAGELDELAIGLSSKWSLRTDRAQDCVSQGNKLVSQRRGRMPHFGVITIEPRPAMLRILADGSGAVDFVYHLDLSALAASIAAVAERRRNPARWSPGQTFNRLMRQKRLRDFDELVHEVIRVPAD</sequence>
<dbReference type="Proteomes" id="UP000192601">
    <property type="component" value="Unassembled WGS sequence"/>
</dbReference>
<dbReference type="Pfam" id="PF09015">
    <property type="entry name" value="NgoMIV_restric"/>
    <property type="match status" value="1"/>
</dbReference>
<evidence type="ECO:0000313" key="2">
    <source>
        <dbReference type="Proteomes" id="UP000192601"/>
    </source>
</evidence>
<dbReference type="SUPFAM" id="SSF52980">
    <property type="entry name" value="Restriction endonuclease-like"/>
    <property type="match status" value="1"/>
</dbReference>
<dbReference type="InterPro" id="IPR011335">
    <property type="entry name" value="Restrct_endonuc-II-like"/>
</dbReference>